<keyword evidence="3" id="KW-1185">Reference proteome</keyword>
<dbReference type="Proteomes" id="UP000663828">
    <property type="component" value="Unassembled WGS sequence"/>
</dbReference>
<proteinExistence type="predicted"/>
<feature type="transmembrane region" description="Helical" evidence="1">
    <location>
        <begin position="115"/>
        <end position="136"/>
    </location>
</feature>
<keyword evidence="1" id="KW-0472">Membrane</keyword>
<keyword evidence="1" id="KW-0812">Transmembrane</keyword>
<keyword evidence="1" id="KW-1133">Transmembrane helix</keyword>
<evidence type="ECO:0000313" key="2">
    <source>
        <dbReference type="EMBL" id="CAF0834187.1"/>
    </source>
</evidence>
<accession>A0A813V0F3</accession>
<feature type="transmembrane region" description="Helical" evidence="1">
    <location>
        <begin position="83"/>
        <end position="103"/>
    </location>
</feature>
<feature type="transmembrane region" description="Helical" evidence="1">
    <location>
        <begin position="193"/>
        <end position="215"/>
    </location>
</feature>
<organism evidence="2 3">
    <name type="scientific">Adineta ricciae</name>
    <name type="common">Rotifer</name>
    <dbReference type="NCBI Taxonomy" id="249248"/>
    <lineage>
        <taxon>Eukaryota</taxon>
        <taxon>Metazoa</taxon>
        <taxon>Spiralia</taxon>
        <taxon>Gnathifera</taxon>
        <taxon>Rotifera</taxon>
        <taxon>Eurotatoria</taxon>
        <taxon>Bdelloidea</taxon>
        <taxon>Adinetida</taxon>
        <taxon>Adinetidae</taxon>
        <taxon>Adineta</taxon>
    </lineage>
</organism>
<name>A0A813V0F3_ADIRI</name>
<feature type="transmembrane region" description="Helical" evidence="1">
    <location>
        <begin position="221"/>
        <end position="239"/>
    </location>
</feature>
<gene>
    <name evidence="2" type="ORF">XAT740_LOCUS4620</name>
</gene>
<comment type="caution">
    <text evidence="2">The sequence shown here is derived from an EMBL/GenBank/DDBJ whole genome shotgun (WGS) entry which is preliminary data.</text>
</comment>
<evidence type="ECO:0000313" key="3">
    <source>
        <dbReference type="Proteomes" id="UP000663828"/>
    </source>
</evidence>
<protein>
    <submittedName>
        <fullName evidence="2">Uncharacterized protein</fullName>
    </submittedName>
</protein>
<sequence length="320" mass="37491">MTEQLFSNEKFQIFNKNFRFQRWFYSFIGISTVFVILFLTYSQIRDMKNDNYDFAFCLLLIIHSICALFSIISTAIFCRITTAMLTTMTIILLSGYTGVHFYIRFFLFPNNSKTDFYLIAIRLGFVLFLLILLVPWTNTMVHTHRMNNPFKEEIIYPRSTTFSWFLYLDFLLIISLFILNVRSRSELNRNQLIFTGVGLALALIWLGLGVLMANSKIRHRFFFHILSISQISYIIYTTYKALMEYAVQPKLDHNTLFSLLLLIFLSSTSDLKLKSVTTFPPKVSKSAKNRSNDVKNARETFYMTTSSYAFYLVAQILLFI</sequence>
<dbReference type="EMBL" id="CAJNOR010000191">
    <property type="protein sequence ID" value="CAF0834187.1"/>
    <property type="molecule type" value="Genomic_DNA"/>
</dbReference>
<feature type="transmembrane region" description="Helical" evidence="1">
    <location>
        <begin position="300"/>
        <end position="319"/>
    </location>
</feature>
<feature type="transmembrane region" description="Helical" evidence="1">
    <location>
        <begin position="164"/>
        <end position="181"/>
    </location>
</feature>
<evidence type="ECO:0000256" key="1">
    <source>
        <dbReference type="SAM" id="Phobius"/>
    </source>
</evidence>
<dbReference type="AlphaFoldDB" id="A0A813V0F3"/>
<feature type="transmembrane region" description="Helical" evidence="1">
    <location>
        <begin position="54"/>
        <end position="77"/>
    </location>
</feature>
<reference evidence="2" key="1">
    <citation type="submission" date="2021-02" db="EMBL/GenBank/DDBJ databases">
        <authorList>
            <person name="Nowell W R."/>
        </authorList>
    </citation>
    <scope>NUCLEOTIDE SEQUENCE</scope>
</reference>
<feature type="transmembrane region" description="Helical" evidence="1">
    <location>
        <begin position="23"/>
        <end position="42"/>
    </location>
</feature>